<dbReference type="EMBL" id="CH476737">
    <property type="protein sequence ID" value="EIE83629.1"/>
    <property type="molecule type" value="Genomic_DNA"/>
</dbReference>
<organism evidence="1 2">
    <name type="scientific">Rhizopus delemar (strain RA 99-880 / ATCC MYA-4621 / FGSC 9543 / NRRL 43880)</name>
    <name type="common">Mucormycosis agent</name>
    <name type="synonym">Rhizopus arrhizus var. delemar</name>
    <dbReference type="NCBI Taxonomy" id="246409"/>
    <lineage>
        <taxon>Eukaryota</taxon>
        <taxon>Fungi</taxon>
        <taxon>Fungi incertae sedis</taxon>
        <taxon>Mucoromycota</taxon>
        <taxon>Mucoromycotina</taxon>
        <taxon>Mucoromycetes</taxon>
        <taxon>Mucorales</taxon>
        <taxon>Mucorineae</taxon>
        <taxon>Rhizopodaceae</taxon>
        <taxon>Rhizopus</taxon>
    </lineage>
</organism>
<dbReference type="InParanoid" id="I1C599"/>
<evidence type="ECO:0000313" key="2">
    <source>
        <dbReference type="Proteomes" id="UP000009138"/>
    </source>
</evidence>
<name>I1C599_RHIO9</name>
<dbReference type="VEuPathDB" id="FungiDB:RO3G_08334"/>
<proteinExistence type="predicted"/>
<keyword evidence="2" id="KW-1185">Reference proteome</keyword>
<dbReference type="AlphaFoldDB" id="I1C599"/>
<reference evidence="1 2" key="1">
    <citation type="journal article" date="2009" name="PLoS Genet.">
        <title>Genomic analysis of the basal lineage fungus Rhizopus oryzae reveals a whole-genome duplication.</title>
        <authorList>
            <person name="Ma L.-J."/>
            <person name="Ibrahim A.S."/>
            <person name="Skory C."/>
            <person name="Grabherr M.G."/>
            <person name="Burger G."/>
            <person name="Butler M."/>
            <person name="Elias M."/>
            <person name="Idnurm A."/>
            <person name="Lang B.F."/>
            <person name="Sone T."/>
            <person name="Abe A."/>
            <person name="Calvo S.E."/>
            <person name="Corrochano L.M."/>
            <person name="Engels R."/>
            <person name="Fu J."/>
            <person name="Hansberg W."/>
            <person name="Kim J.-M."/>
            <person name="Kodira C.D."/>
            <person name="Koehrsen M.J."/>
            <person name="Liu B."/>
            <person name="Miranda-Saavedra D."/>
            <person name="O'Leary S."/>
            <person name="Ortiz-Castellanos L."/>
            <person name="Poulter R."/>
            <person name="Rodriguez-Romero J."/>
            <person name="Ruiz-Herrera J."/>
            <person name="Shen Y.-Q."/>
            <person name="Zeng Q."/>
            <person name="Galagan J."/>
            <person name="Birren B.W."/>
            <person name="Cuomo C.A."/>
            <person name="Wickes B.L."/>
        </authorList>
    </citation>
    <scope>NUCLEOTIDE SEQUENCE [LARGE SCALE GENOMIC DNA]</scope>
    <source>
        <strain evidence="2">RA 99-880 / ATCC MYA-4621 / FGSC 9543 / NRRL 43880</strain>
    </source>
</reference>
<dbReference type="Proteomes" id="UP000009138">
    <property type="component" value="Unassembled WGS sequence"/>
</dbReference>
<sequence>MALDKVDRHPKHLERFVRPSLDSITCCRENDSTAIELQNIHSTDLAKRVTNEETLMMPESKEELKVKCQVMLLSVIVLFFRSLTSRADHPRVWWRVWWQKRSNFLERTVIGDGITCRIRELMVLV</sequence>
<accession>I1C599</accession>
<dbReference type="RefSeq" id="XP_067519025.1">
    <property type="nucleotide sequence ID" value="XM_067662924.1"/>
</dbReference>
<evidence type="ECO:0000313" key="1">
    <source>
        <dbReference type="EMBL" id="EIE83629.1"/>
    </source>
</evidence>
<dbReference type="GeneID" id="93615305"/>
<protein>
    <submittedName>
        <fullName evidence="1">Uncharacterized protein</fullName>
    </submittedName>
</protein>
<gene>
    <name evidence="1" type="ORF">RO3G_08334</name>
</gene>